<sequence>MNIKVLKLVLVVLFTLVIHFITSAFSIENTYTNHTVELILSLIAAILLTEMLIDTNDK</sequence>
<keyword evidence="3" id="KW-1185">Reference proteome</keyword>
<reference evidence="2 3" key="1">
    <citation type="journal article" date="2014" name="Genome Announc.">
        <title>Draft Genome Sequence of Brevibacillus panacihumi Strain W25, a Halotolerant Hydrocarbon-Degrading Bacterium.</title>
        <authorList>
            <person name="Wang X."/>
            <person name="Jin D."/>
            <person name="Zhou L."/>
            <person name="Wu L."/>
            <person name="An W."/>
            <person name="Chen Y."/>
            <person name="Zhao L."/>
        </authorList>
    </citation>
    <scope>NUCLEOTIDE SEQUENCE [LARGE SCALE GENOMIC DNA]</scope>
    <source>
        <strain evidence="2 3">W25</strain>
    </source>
</reference>
<evidence type="ECO:0000313" key="2">
    <source>
        <dbReference type="EMBL" id="EST54622.1"/>
    </source>
</evidence>
<organism evidence="2 3">
    <name type="scientific">Brevibacillus panacihumi W25</name>
    <dbReference type="NCBI Taxonomy" id="1408254"/>
    <lineage>
        <taxon>Bacteria</taxon>
        <taxon>Bacillati</taxon>
        <taxon>Bacillota</taxon>
        <taxon>Bacilli</taxon>
        <taxon>Bacillales</taxon>
        <taxon>Paenibacillaceae</taxon>
        <taxon>Brevibacillus</taxon>
    </lineage>
</organism>
<dbReference type="Proteomes" id="UP000017973">
    <property type="component" value="Unassembled WGS sequence"/>
</dbReference>
<dbReference type="HOGENOM" id="CLU_2970382_0_0_9"/>
<gene>
    <name evidence="2" type="ORF">T458_14355</name>
</gene>
<dbReference type="EMBL" id="AYJU01000016">
    <property type="protein sequence ID" value="EST54622.1"/>
    <property type="molecule type" value="Genomic_DNA"/>
</dbReference>
<evidence type="ECO:0000256" key="1">
    <source>
        <dbReference type="SAM" id="Phobius"/>
    </source>
</evidence>
<dbReference type="AlphaFoldDB" id="V6M8N6"/>
<name>V6M8N6_9BACL</name>
<protein>
    <submittedName>
        <fullName evidence="2">Uncharacterized protein</fullName>
    </submittedName>
</protein>
<keyword evidence="1" id="KW-1133">Transmembrane helix</keyword>
<comment type="caution">
    <text evidence="2">The sequence shown here is derived from an EMBL/GenBank/DDBJ whole genome shotgun (WGS) entry which is preliminary data.</text>
</comment>
<evidence type="ECO:0000313" key="3">
    <source>
        <dbReference type="Proteomes" id="UP000017973"/>
    </source>
</evidence>
<accession>V6M8N6</accession>
<feature type="transmembrane region" description="Helical" evidence="1">
    <location>
        <begin position="36"/>
        <end position="53"/>
    </location>
</feature>
<proteinExistence type="predicted"/>
<keyword evidence="1" id="KW-0472">Membrane</keyword>
<keyword evidence="1" id="KW-0812">Transmembrane</keyword>